<dbReference type="Proteomes" id="UP000544872">
    <property type="component" value="Unassembled WGS sequence"/>
</dbReference>
<dbReference type="AlphaFoldDB" id="A0A7W9ZD14"/>
<feature type="transmembrane region" description="Helical" evidence="1">
    <location>
        <begin position="13"/>
        <end position="34"/>
    </location>
</feature>
<accession>A0A7W9ZD14</accession>
<organism evidence="2 3">
    <name type="scientific">Novispirillum itersonii</name>
    <name type="common">Aquaspirillum itersonii</name>
    <dbReference type="NCBI Taxonomy" id="189"/>
    <lineage>
        <taxon>Bacteria</taxon>
        <taxon>Pseudomonadati</taxon>
        <taxon>Pseudomonadota</taxon>
        <taxon>Alphaproteobacteria</taxon>
        <taxon>Rhodospirillales</taxon>
        <taxon>Novispirillaceae</taxon>
        <taxon>Novispirillum</taxon>
    </lineage>
</organism>
<sequence>MPLKRHESNVLKFLFQHLAVGTMGGLVFGILLLWTDIGSIRSMAMRSDSPALILILLFFGLFVTFGSVAMGIGIMSQGEDKN</sequence>
<comment type="caution">
    <text evidence="2">The sequence shown here is derived from an EMBL/GenBank/DDBJ whole genome shotgun (WGS) entry which is preliminary data.</text>
</comment>
<protein>
    <submittedName>
        <fullName evidence="2">Uncharacterized protein</fullName>
    </submittedName>
</protein>
<keyword evidence="3" id="KW-1185">Reference proteome</keyword>
<reference evidence="2 3" key="1">
    <citation type="submission" date="2020-08" db="EMBL/GenBank/DDBJ databases">
        <title>Genomic Encyclopedia of Type Strains, Phase IV (KMG-IV): sequencing the most valuable type-strain genomes for metagenomic binning, comparative biology and taxonomic classification.</title>
        <authorList>
            <person name="Goeker M."/>
        </authorList>
    </citation>
    <scope>NUCLEOTIDE SEQUENCE [LARGE SCALE GENOMIC DNA]</scope>
    <source>
        <strain evidence="2 3">DSM 11590</strain>
    </source>
</reference>
<dbReference type="RefSeq" id="WP_184261164.1">
    <property type="nucleotide sequence ID" value="NZ_JACIIX010000001.1"/>
</dbReference>
<dbReference type="EMBL" id="JACIIX010000001">
    <property type="protein sequence ID" value="MBB6209181.1"/>
    <property type="molecule type" value="Genomic_DNA"/>
</dbReference>
<evidence type="ECO:0000313" key="2">
    <source>
        <dbReference type="EMBL" id="MBB6209181.1"/>
    </source>
</evidence>
<gene>
    <name evidence="2" type="ORF">FHS48_000562</name>
</gene>
<keyword evidence="1" id="KW-0812">Transmembrane</keyword>
<keyword evidence="1" id="KW-1133">Transmembrane helix</keyword>
<evidence type="ECO:0000313" key="3">
    <source>
        <dbReference type="Proteomes" id="UP000544872"/>
    </source>
</evidence>
<evidence type="ECO:0000256" key="1">
    <source>
        <dbReference type="SAM" id="Phobius"/>
    </source>
</evidence>
<keyword evidence="1" id="KW-0472">Membrane</keyword>
<feature type="transmembrane region" description="Helical" evidence="1">
    <location>
        <begin position="54"/>
        <end position="75"/>
    </location>
</feature>
<proteinExistence type="predicted"/>
<name>A0A7W9ZD14_NOVIT</name>